<dbReference type="InterPro" id="IPR004532">
    <property type="entry name" value="Phe-tRNA-ligase_IIc_bsu_bact"/>
</dbReference>
<feature type="binding site" evidence="13">
    <location>
        <position position="351"/>
    </location>
    <ligand>
        <name>Mg(2+)</name>
        <dbReference type="ChEBI" id="CHEBI:18420"/>
        <note>shared with alpha subunit</note>
    </ligand>
</feature>
<dbReference type="Pfam" id="PF03484">
    <property type="entry name" value="B5"/>
    <property type="match status" value="1"/>
</dbReference>
<evidence type="ECO:0000259" key="14">
    <source>
        <dbReference type="PROSITE" id="PS51447"/>
    </source>
</evidence>
<evidence type="ECO:0000259" key="15">
    <source>
        <dbReference type="PROSITE" id="PS51483"/>
    </source>
</evidence>
<organism evidence="16 17">
    <name type="scientific">Bythopirellula goksoeyrii</name>
    <dbReference type="NCBI Taxonomy" id="1400387"/>
    <lineage>
        <taxon>Bacteria</taxon>
        <taxon>Pseudomonadati</taxon>
        <taxon>Planctomycetota</taxon>
        <taxon>Planctomycetia</taxon>
        <taxon>Pirellulales</taxon>
        <taxon>Lacipirellulaceae</taxon>
        <taxon>Bythopirellula</taxon>
    </lineage>
</organism>
<dbReference type="InterPro" id="IPR005121">
    <property type="entry name" value="Fdx_antiC-bd"/>
</dbReference>
<dbReference type="GO" id="GO:0000287">
    <property type="term" value="F:magnesium ion binding"/>
    <property type="evidence" value="ECO:0007669"/>
    <property type="project" value="UniProtKB-UniRule"/>
</dbReference>
<keyword evidence="9 13" id="KW-0460">Magnesium</keyword>
<dbReference type="Gene3D" id="3.30.70.380">
    <property type="entry name" value="Ferrodoxin-fold anticodon-binding domain"/>
    <property type="match status" value="1"/>
</dbReference>
<dbReference type="InterPro" id="IPR005147">
    <property type="entry name" value="tRNA_synthase_B5-dom"/>
</dbReference>
<dbReference type="AlphaFoldDB" id="A0A5B9Q8H4"/>
<evidence type="ECO:0000256" key="12">
    <source>
        <dbReference type="ARBA" id="ARBA00049255"/>
    </source>
</evidence>
<evidence type="ECO:0000256" key="2">
    <source>
        <dbReference type="ARBA" id="ARBA00008653"/>
    </source>
</evidence>
<comment type="catalytic activity">
    <reaction evidence="12 13">
        <text>tRNA(Phe) + L-phenylalanine + ATP = L-phenylalanyl-tRNA(Phe) + AMP + diphosphate + H(+)</text>
        <dbReference type="Rhea" id="RHEA:19413"/>
        <dbReference type="Rhea" id="RHEA-COMP:9668"/>
        <dbReference type="Rhea" id="RHEA-COMP:9699"/>
        <dbReference type="ChEBI" id="CHEBI:15378"/>
        <dbReference type="ChEBI" id="CHEBI:30616"/>
        <dbReference type="ChEBI" id="CHEBI:33019"/>
        <dbReference type="ChEBI" id="CHEBI:58095"/>
        <dbReference type="ChEBI" id="CHEBI:78442"/>
        <dbReference type="ChEBI" id="CHEBI:78531"/>
        <dbReference type="ChEBI" id="CHEBI:456215"/>
        <dbReference type="EC" id="6.1.1.20"/>
    </reaction>
</comment>
<evidence type="ECO:0000256" key="1">
    <source>
        <dbReference type="ARBA" id="ARBA00004496"/>
    </source>
</evidence>
<evidence type="ECO:0000256" key="5">
    <source>
        <dbReference type="ARBA" id="ARBA00022598"/>
    </source>
</evidence>
<feature type="domain" description="FDX-ACB" evidence="14">
    <location>
        <begin position="576"/>
        <end position="670"/>
    </location>
</feature>
<keyword evidence="10 13" id="KW-0648">Protein biosynthesis</keyword>
<dbReference type="PROSITE" id="PS51447">
    <property type="entry name" value="FDX_ACB"/>
    <property type="match status" value="1"/>
</dbReference>
<feature type="domain" description="B5" evidence="15">
    <location>
        <begin position="288"/>
        <end position="364"/>
    </location>
</feature>
<evidence type="ECO:0000313" key="16">
    <source>
        <dbReference type="EMBL" id="QEG33845.1"/>
    </source>
</evidence>
<evidence type="ECO:0000256" key="9">
    <source>
        <dbReference type="ARBA" id="ARBA00022842"/>
    </source>
</evidence>
<dbReference type="Proteomes" id="UP000323917">
    <property type="component" value="Chromosome"/>
</dbReference>
<dbReference type="SMART" id="SM00873">
    <property type="entry name" value="B3_4"/>
    <property type="match status" value="1"/>
</dbReference>
<dbReference type="InterPro" id="IPR045060">
    <property type="entry name" value="Phe-tRNA-ligase_IIc_bsu"/>
</dbReference>
<evidence type="ECO:0000256" key="8">
    <source>
        <dbReference type="ARBA" id="ARBA00022840"/>
    </source>
</evidence>
<evidence type="ECO:0000256" key="11">
    <source>
        <dbReference type="ARBA" id="ARBA00023146"/>
    </source>
</evidence>
<dbReference type="InterPro" id="IPR036690">
    <property type="entry name" value="Fdx_antiC-bd_sf"/>
</dbReference>
<keyword evidence="7 13" id="KW-0547">Nucleotide-binding</keyword>
<dbReference type="InterPro" id="IPR020825">
    <property type="entry name" value="Phe-tRNA_synthase-like_B3/B4"/>
</dbReference>
<dbReference type="HAMAP" id="MF_00283">
    <property type="entry name" value="Phe_tRNA_synth_beta1"/>
    <property type="match status" value="1"/>
</dbReference>
<dbReference type="Pfam" id="PF03147">
    <property type="entry name" value="FDX-ACB"/>
    <property type="match status" value="1"/>
</dbReference>
<dbReference type="GO" id="GO:0009328">
    <property type="term" value="C:phenylalanine-tRNA ligase complex"/>
    <property type="evidence" value="ECO:0007669"/>
    <property type="project" value="TreeGrafter"/>
</dbReference>
<keyword evidence="4 13" id="KW-0963">Cytoplasm</keyword>
<feature type="binding site" evidence="13">
    <location>
        <position position="348"/>
    </location>
    <ligand>
        <name>Mg(2+)</name>
        <dbReference type="ChEBI" id="CHEBI:18420"/>
        <note>shared with alpha subunit</note>
    </ligand>
</feature>
<dbReference type="Pfam" id="PF03483">
    <property type="entry name" value="B3_4"/>
    <property type="match status" value="1"/>
</dbReference>
<dbReference type="OrthoDB" id="9805455at2"/>
<dbReference type="EC" id="6.1.1.20" evidence="13"/>
<protein>
    <recommendedName>
        <fullName evidence="13">Phenylalanine--tRNA ligase beta subunit</fullName>
        <ecNumber evidence="13">6.1.1.20</ecNumber>
    </recommendedName>
    <alternativeName>
        <fullName evidence="13">Phenylalanyl-tRNA synthetase beta subunit</fullName>
        <shortName evidence="13">PheRS</shortName>
    </alternativeName>
</protein>
<dbReference type="EMBL" id="CP042913">
    <property type="protein sequence ID" value="QEG33845.1"/>
    <property type="molecule type" value="Genomic_DNA"/>
</dbReference>
<dbReference type="GO" id="GO:0005524">
    <property type="term" value="F:ATP binding"/>
    <property type="evidence" value="ECO:0007669"/>
    <property type="project" value="UniProtKB-UniRule"/>
</dbReference>
<keyword evidence="17" id="KW-1185">Reference proteome</keyword>
<dbReference type="InterPro" id="IPR005146">
    <property type="entry name" value="B3/B4_tRNA-bd"/>
</dbReference>
<dbReference type="GO" id="GO:0006432">
    <property type="term" value="P:phenylalanyl-tRNA aminoacylation"/>
    <property type="evidence" value="ECO:0007669"/>
    <property type="project" value="UniProtKB-UniRule"/>
</dbReference>
<dbReference type="SMART" id="SM00896">
    <property type="entry name" value="FDX-ACB"/>
    <property type="match status" value="1"/>
</dbReference>
<accession>A0A5B9Q8H4</accession>
<proteinExistence type="inferred from homology"/>
<dbReference type="Pfam" id="PF17759">
    <property type="entry name" value="tRNA_synthFbeta"/>
    <property type="match status" value="1"/>
</dbReference>
<name>A0A5B9Q8H4_9BACT</name>
<dbReference type="SUPFAM" id="SSF54991">
    <property type="entry name" value="Anticodon-binding domain of PheRS"/>
    <property type="match status" value="1"/>
</dbReference>
<evidence type="ECO:0000256" key="7">
    <source>
        <dbReference type="ARBA" id="ARBA00022741"/>
    </source>
</evidence>
<comment type="subunit">
    <text evidence="3 13">Tetramer of two alpha and two beta subunits.</text>
</comment>
<evidence type="ECO:0000256" key="3">
    <source>
        <dbReference type="ARBA" id="ARBA00011209"/>
    </source>
</evidence>
<dbReference type="FunFam" id="3.50.40.10:FF:000001">
    <property type="entry name" value="Phenylalanine--tRNA ligase beta subunit"/>
    <property type="match status" value="1"/>
</dbReference>
<dbReference type="KEGG" id="bgok:Pr1d_11150"/>
<dbReference type="RefSeq" id="WP_148072566.1">
    <property type="nucleotide sequence ID" value="NZ_CP042913.1"/>
</dbReference>
<dbReference type="SUPFAM" id="SSF56037">
    <property type="entry name" value="PheT/TilS domain"/>
    <property type="match status" value="1"/>
</dbReference>
<dbReference type="PANTHER" id="PTHR10947:SF0">
    <property type="entry name" value="PHENYLALANINE--TRNA LIGASE BETA SUBUNIT"/>
    <property type="match status" value="1"/>
</dbReference>
<evidence type="ECO:0000256" key="4">
    <source>
        <dbReference type="ARBA" id="ARBA00022490"/>
    </source>
</evidence>
<dbReference type="Gene3D" id="3.30.56.10">
    <property type="match status" value="2"/>
</dbReference>
<reference evidence="16 17" key="1">
    <citation type="submission" date="2019-08" db="EMBL/GenBank/DDBJ databases">
        <title>Deep-cultivation of Planctomycetes and their phenomic and genomic characterization uncovers novel biology.</title>
        <authorList>
            <person name="Wiegand S."/>
            <person name="Jogler M."/>
            <person name="Boedeker C."/>
            <person name="Pinto D."/>
            <person name="Vollmers J."/>
            <person name="Rivas-Marin E."/>
            <person name="Kohn T."/>
            <person name="Peeters S.H."/>
            <person name="Heuer A."/>
            <person name="Rast P."/>
            <person name="Oberbeckmann S."/>
            <person name="Bunk B."/>
            <person name="Jeske O."/>
            <person name="Meyerdierks A."/>
            <person name="Storesund J.E."/>
            <person name="Kallscheuer N."/>
            <person name="Luecker S."/>
            <person name="Lage O.M."/>
            <person name="Pohl T."/>
            <person name="Merkel B.J."/>
            <person name="Hornburger P."/>
            <person name="Mueller R.-W."/>
            <person name="Bruemmer F."/>
            <person name="Labrenz M."/>
            <person name="Spormann A.M."/>
            <person name="Op den Camp H."/>
            <person name="Overmann J."/>
            <person name="Amann R."/>
            <person name="Jetten M.S.M."/>
            <person name="Mascher T."/>
            <person name="Medema M.H."/>
            <person name="Devos D.P."/>
            <person name="Kaster A.-K."/>
            <person name="Ovreas L."/>
            <person name="Rohde M."/>
            <person name="Galperin M.Y."/>
            <person name="Jogler C."/>
        </authorList>
    </citation>
    <scope>NUCLEOTIDE SEQUENCE [LARGE SCALE GENOMIC DNA]</scope>
    <source>
        <strain evidence="16 17">Pr1d</strain>
    </source>
</reference>
<dbReference type="Gene3D" id="3.30.930.10">
    <property type="entry name" value="Bira Bifunctional Protein, Domain 2"/>
    <property type="match status" value="1"/>
</dbReference>
<gene>
    <name evidence="13 16" type="primary">pheT</name>
    <name evidence="16" type="ORF">Pr1d_11150</name>
</gene>
<feature type="binding site" evidence="13">
    <location>
        <position position="342"/>
    </location>
    <ligand>
        <name>Mg(2+)</name>
        <dbReference type="ChEBI" id="CHEBI:18420"/>
        <note>shared with alpha subunit</note>
    </ligand>
</feature>
<dbReference type="FunFam" id="3.30.56.10:FF:000002">
    <property type="entry name" value="Phenylalanine--tRNA ligase beta subunit"/>
    <property type="match status" value="1"/>
</dbReference>
<dbReference type="GO" id="GO:0004826">
    <property type="term" value="F:phenylalanine-tRNA ligase activity"/>
    <property type="evidence" value="ECO:0007669"/>
    <property type="project" value="UniProtKB-UniRule"/>
</dbReference>
<dbReference type="PANTHER" id="PTHR10947">
    <property type="entry name" value="PHENYLALANYL-TRNA SYNTHETASE BETA CHAIN AND LEUCINE-RICH REPEAT-CONTAINING PROTEIN 47"/>
    <property type="match status" value="1"/>
</dbReference>
<keyword evidence="8 13" id="KW-0067">ATP-binding</keyword>
<dbReference type="NCBIfam" id="TIGR00472">
    <property type="entry name" value="pheT_bact"/>
    <property type="match status" value="1"/>
</dbReference>
<dbReference type="PROSITE" id="PS51483">
    <property type="entry name" value="B5"/>
    <property type="match status" value="1"/>
</dbReference>
<dbReference type="InterPro" id="IPR009061">
    <property type="entry name" value="DNA-bd_dom_put_sf"/>
</dbReference>
<dbReference type="GO" id="GO:0003723">
    <property type="term" value="F:RNA binding"/>
    <property type="evidence" value="ECO:0007669"/>
    <property type="project" value="InterPro"/>
</dbReference>
<keyword evidence="11 13" id="KW-0030">Aminoacyl-tRNA synthetase</keyword>
<feature type="binding site" evidence="13">
    <location>
        <position position="352"/>
    </location>
    <ligand>
        <name>Mg(2+)</name>
        <dbReference type="ChEBI" id="CHEBI:18420"/>
        <note>shared with alpha subunit</note>
    </ligand>
</feature>
<evidence type="ECO:0000256" key="6">
    <source>
        <dbReference type="ARBA" id="ARBA00022723"/>
    </source>
</evidence>
<comment type="cofactor">
    <cofactor evidence="13">
        <name>Mg(2+)</name>
        <dbReference type="ChEBI" id="CHEBI:18420"/>
    </cofactor>
    <text evidence="13">Binds 2 magnesium ions per tetramer.</text>
</comment>
<dbReference type="InterPro" id="IPR041616">
    <property type="entry name" value="PheRS_beta_core"/>
</dbReference>
<comment type="subcellular location">
    <subcellularLocation>
        <location evidence="1 13">Cytoplasm</location>
    </subcellularLocation>
</comment>
<dbReference type="InterPro" id="IPR045864">
    <property type="entry name" value="aa-tRNA-synth_II/BPL/LPL"/>
</dbReference>
<keyword evidence="5 13" id="KW-0436">Ligase</keyword>
<evidence type="ECO:0000256" key="10">
    <source>
        <dbReference type="ARBA" id="ARBA00022917"/>
    </source>
</evidence>
<comment type="similarity">
    <text evidence="2 13">Belongs to the phenylalanyl-tRNA synthetase beta subunit family. Type 1 subfamily.</text>
</comment>
<sequence>MIISWNWLKDYADLSMSVDELTERLTLTGLNLEGVEEVGGDTAIDLEVTSNRPDCLGHIGVAREVAVLWDGELKIPGTKSQAKGAKVESLTSVTVECPELCSRYTARVIRGVKIGPSPDWLADRLRTVGIAVINNVVDISNYVMLECGQPLHAFDFAKLAGQKILVRQAKAGEKFVAINHQTYELNADTCVIADAEKAVALGGVMGGATSEVSDSTTDLLIEAADFSQLSVRNTARRLNLHSPSSYRFERGVDPEGIDWASRRCCDLILELAGGELAEGVIDVGAKAPQREQVKLRFDQLERILGIRIPDERVRQILTALGNEETHVCDHCVKVVPPSWRADLTREIDLVEEVARIHGYEEIPEDTGVKMVASTRSREDVVLDQVRDAMVALGFDEAMTISAVESGWIEVFQPWTTASPLATSTPVLRGADCLRQTLLPSLLAARRVNETLSNGVIELFEIAEVYLPQPSELPDQRRMLGLSSGGSFLELKGVIETLLDTIAPGSQLEAKPYESALFVAGRGAELILGVKKLGYLGEVSQQACDQFELRSASTAAEIDLSMLIDAAVQVRRAVDLSPFPPVGRDLNIVVDEQVPWSDVEKIVLSGCGELLESLAFQEEFRSKEKLGPGKKSLLFSIQLRSAQGTLTNEQADAIREKLVAEVAKQLGGQLRA</sequence>
<dbReference type="Gene3D" id="3.50.40.10">
    <property type="entry name" value="Phenylalanyl-trna Synthetase, Chain B, domain 3"/>
    <property type="match status" value="1"/>
</dbReference>
<evidence type="ECO:0000313" key="17">
    <source>
        <dbReference type="Proteomes" id="UP000323917"/>
    </source>
</evidence>
<evidence type="ECO:0000256" key="13">
    <source>
        <dbReference type="HAMAP-Rule" id="MF_00283"/>
    </source>
</evidence>
<keyword evidence="6 13" id="KW-0479">Metal-binding</keyword>
<dbReference type="FunFam" id="3.30.56.10:FF:000001">
    <property type="entry name" value="Phenylalanine--tRNA ligase beta subunit"/>
    <property type="match status" value="1"/>
</dbReference>
<dbReference type="SUPFAM" id="SSF55681">
    <property type="entry name" value="Class II aaRS and biotin synthetases"/>
    <property type="match status" value="1"/>
</dbReference>
<dbReference type="SMART" id="SM00874">
    <property type="entry name" value="B5"/>
    <property type="match status" value="1"/>
</dbReference>
<dbReference type="SUPFAM" id="SSF46955">
    <property type="entry name" value="Putative DNA-binding domain"/>
    <property type="match status" value="2"/>
</dbReference>